<sequence length="198" mass="21962">MPEPSMLMKHLVIQDAKFDCFRTAAQYLGQASDEGRLADFLSAVLRVYLDRWPNDEEVNIEKVHLGLAMASLSCAQDPVLHWETVLSVDYDRLHRPTLRDVARLRGFEHYNWPMPTPQHSSTNSRKEADGDPNSDLDNLASVAVSSNKSPASASNSANGTAELDFLKPKFDIHDLLGEDAELLLSGIAPVTPAKRGRH</sequence>
<feature type="region of interest" description="Disordered" evidence="1">
    <location>
        <begin position="112"/>
        <end position="138"/>
    </location>
</feature>
<accession>A0A409X7X6</accession>
<dbReference type="OrthoDB" id="3130940at2759"/>
<evidence type="ECO:0000313" key="2">
    <source>
        <dbReference type="EMBL" id="PPQ86821.1"/>
    </source>
</evidence>
<evidence type="ECO:0000256" key="1">
    <source>
        <dbReference type="SAM" id="MobiDB-lite"/>
    </source>
</evidence>
<gene>
    <name evidence="2" type="ORF">CVT26_000979</name>
</gene>
<dbReference type="Proteomes" id="UP000284706">
    <property type="component" value="Unassembled WGS sequence"/>
</dbReference>
<reference evidence="2 3" key="1">
    <citation type="journal article" date="2018" name="Evol. Lett.">
        <title>Horizontal gene cluster transfer increased hallucinogenic mushroom diversity.</title>
        <authorList>
            <person name="Reynolds H.T."/>
            <person name="Vijayakumar V."/>
            <person name="Gluck-Thaler E."/>
            <person name="Korotkin H.B."/>
            <person name="Matheny P.B."/>
            <person name="Slot J.C."/>
        </authorList>
    </citation>
    <scope>NUCLEOTIDE SEQUENCE [LARGE SCALE GENOMIC DNA]</scope>
    <source>
        <strain evidence="2 3">SRW20</strain>
    </source>
</reference>
<dbReference type="AlphaFoldDB" id="A0A409X7X6"/>
<comment type="caution">
    <text evidence="2">The sequence shown here is derived from an EMBL/GenBank/DDBJ whole genome shotgun (WGS) entry which is preliminary data.</text>
</comment>
<keyword evidence="3" id="KW-1185">Reference proteome</keyword>
<organism evidence="2 3">
    <name type="scientific">Gymnopilus dilepis</name>
    <dbReference type="NCBI Taxonomy" id="231916"/>
    <lineage>
        <taxon>Eukaryota</taxon>
        <taxon>Fungi</taxon>
        <taxon>Dikarya</taxon>
        <taxon>Basidiomycota</taxon>
        <taxon>Agaricomycotina</taxon>
        <taxon>Agaricomycetes</taxon>
        <taxon>Agaricomycetidae</taxon>
        <taxon>Agaricales</taxon>
        <taxon>Agaricineae</taxon>
        <taxon>Hymenogastraceae</taxon>
        <taxon>Gymnopilus</taxon>
    </lineage>
</organism>
<dbReference type="InParanoid" id="A0A409X7X6"/>
<name>A0A409X7X6_9AGAR</name>
<proteinExistence type="predicted"/>
<evidence type="ECO:0000313" key="3">
    <source>
        <dbReference type="Proteomes" id="UP000284706"/>
    </source>
</evidence>
<protein>
    <submittedName>
        <fullName evidence="2">Uncharacterized protein</fullName>
    </submittedName>
</protein>
<dbReference type="EMBL" id="NHYE01003996">
    <property type="protein sequence ID" value="PPQ86821.1"/>
    <property type="molecule type" value="Genomic_DNA"/>
</dbReference>